<organism evidence="2 3">
    <name type="scientific">Cohaesibacter gelatinilyticus</name>
    <dbReference type="NCBI Taxonomy" id="372072"/>
    <lineage>
        <taxon>Bacteria</taxon>
        <taxon>Pseudomonadati</taxon>
        <taxon>Pseudomonadota</taxon>
        <taxon>Alphaproteobacteria</taxon>
        <taxon>Hyphomicrobiales</taxon>
        <taxon>Cohaesibacteraceae</taxon>
    </lineage>
</organism>
<dbReference type="Proteomes" id="UP000219439">
    <property type="component" value="Unassembled WGS sequence"/>
</dbReference>
<reference evidence="2 3" key="1">
    <citation type="submission" date="2017-09" db="EMBL/GenBank/DDBJ databases">
        <authorList>
            <person name="Ehlers B."/>
            <person name="Leendertz F.H."/>
        </authorList>
    </citation>
    <scope>NUCLEOTIDE SEQUENCE [LARGE SCALE GENOMIC DNA]</scope>
    <source>
        <strain evidence="2 3">DSM 18289</strain>
    </source>
</reference>
<protein>
    <submittedName>
        <fullName evidence="2">MoxR-like ATPase</fullName>
    </submittedName>
</protein>
<keyword evidence="3" id="KW-1185">Reference proteome</keyword>
<sequence>MTSAKDYQQLLASAGYVADGRLSLALSMASMLERPLLLEGEAGVGKTFVAQSIAKAMDRALIRLQCYEGLDAQQTIYEWNYQRQMLAISLAGKQGTSLQEADLFSQDYLIERPLLEAIRQPEPPVLLIDEVDRADEEFEAFLLEILSDFQVTIPELGPLPAITKPLVIITSNGVRDISDALRRRCLFHHIDFPDIATELRIIQTRLPDCNIKLAQGVASFVAALRNEDLIKVPGVAETLDWTAALIGLEIEDLADDLEQSYQALVCLLKTRVDQEQIPFPVYERLVAGASCA</sequence>
<dbReference type="GO" id="GO:0005524">
    <property type="term" value="F:ATP binding"/>
    <property type="evidence" value="ECO:0007669"/>
    <property type="project" value="InterPro"/>
</dbReference>
<feature type="domain" description="AAA+ ATPase" evidence="1">
    <location>
        <begin position="32"/>
        <end position="196"/>
    </location>
</feature>
<evidence type="ECO:0000259" key="1">
    <source>
        <dbReference type="SMART" id="SM00382"/>
    </source>
</evidence>
<name>A0A285PF21_9HYPH</name>
<dbReference type="InterPro" id="IPR003593">
    <property type="entry name" value="AAA+_ATPase"/>
</dbReference>
<proteinExistence type="predicted"/>
<dbReference type="GO" id="GO:0016887">
    <property type="term" value="F:ATP hydrolysis activity"/>
    <property type="evidence" value="ECO:0007669"/>
    <property type="project" value="InterPro"/>
</dbReference>
<dbReference type="InterPro" id="IPR011704">
    <property type="entry name" value="ATPase_dyneun-rel_AAA"/>
</dbReference>
<dbReference type="RefSeq" id="WP_097154672.1">
    <property type="nucleotide sequence ID" value="NZ_OBEL01000004.1"/>
</dbReference>
<dbReference type="AlphaFoldDB" id="A0A285PF21"/>
<dbReference type="SUPFAM" id="SSF52540">
    <property type="entry name" value="P-loop containing nucleoside triphosphate hydrolases"/>
    <property type="match status" value="1"/>
</dbReference>
<dbReference type="InterPro" id="IPR027417">
    <property type="entry name" value="P-loop_NTPase"/>
</dbReference>
<dbReference type="Gene3D" id="3.40.50.300">
    <property type="entry name" value="P-loop containing nucleotide triphosphate hydrolases"/>
    <property type="match status" value="1"/>
</dbReference>
<evidence type="ECO:0000313" key="3">
    <source>
        <dbReference type="Proteomes" id="UP000219439"/>
    </source>
</evidence>
<dbReference type="CDD" id="cd00009">
    <property type="entry name" value="AAA"/>
    <property type="match status" value="1"/>
</dbReference>
<dbReference type="OrthoDB" id="9783370at2"/>
<dbReference type="Pfam" id="PF07728">
    <property type="entry name" value="AAA_5"/>
    <property type="match status" value="1"/>
</dbReference>
<gene>
    <name evidence="2" type="ORF">SAMN06265368_3417</name>
</gene>
<dbReference type="InterPro" id="IPR050764">
    <property type="entry name" value="CbbQ/NirQ/NorQ/GpvN"/>
</dbReference>
<accession>A0A285PF21</accession>
<evidence type="ECO:0000313" key="2">
    <source>
        <dbReference type="EMBL" id="SNZ20314.1"/>
    </source>
</evidence>
<dbReference type="PANTHER" id="PTHR42759">
    <property type="entry name" value="MOXR FAMILY PROTEIN"/>
    <property type="match status" value="1"/>
</dbReference>
<dbReference type="EMBL" id="OBEL01000004">
    <property type="protein sequence ID" value="SNZ20314.1"/>
    <property type="molecule type" value="Genomic_DNA"/>
</dbReference>
<dbReference type="PANTHER" id="PTHR42759:SF1">
    <property type="entry name" value="MAGNESIUM-CHELATASE SUBUNIT CHLD"/>
    <property type="match status" value="1"/>
</dbReference>
<dbReference type="SMART" id="SM00382">
    <property type="entry name" value="AAA"/>
    <property type="match status" value="1"/>
</dbReference>